<dbReference type="Pfam" id="PF02493">
    <property type="entry name" value="MORN"/>
    <property type="match status" value="8"/>
</dbReference>
<keyword evidence="1" id="KW-0677">Repeat</keyword>
<evidence type="ECO:0008006" key="5">
    <source>
        <dbReference type="Google" id="ProtNLM"/>
    </source>
</evidence>
<dbReference type="EMBL" id="CAWYQH010000001">
    <property type="protein sequence ID" value="CAK8671411.1"/>
    <property type="molecule type" value="Genomic_DNA"/>
</dbReference>
<dbReference type="Proteomes" id="UP001642483">
    <property type="component" value="Unassembled WGS sequence"/>
</dbReference>
<keyword evidence="4" id="KW-1185">Reference proteome</keyword>
<feature type="compositionally biased region" description="Polar residues" evidence="2">
    <location>
        <begin position="344"/>
        <end position="355"/>
    </location>
</feature>
<feature type="region of interest" description="Disordered" evidence="2">
    <location>
        <begin position="340"/>
        <end position="367"/>
    </location>
</feature>
<evidence type="ECO:0000313" key="4">
    <source>
        <dbReference type="Proteomes" id="UP001642483"/>
    </source>
</evidence>
<dbReference type="PANTHER" id="PTHR23084:SF263">
    <property type="entry name" value="MORN REPEAT-CONTAINING PROTEIN 1"/>
    <property type="match status" value="1"/>
</dbReference>
<feature type="compositionally biased region" description="Basic and acidic residues" evidence="2">
    <location>
        <begin position="462"/>
        <end position="472"/>
    </location>
</feature>
<organism evidence="3 4">
    <name type="scientific">Clavelina lepadiformis</name>
    <name type="common">Light-bulb sea squirt</name>
    <name type="synonym">Ascidia lepadiformis</name>
    <dbReference type="NCBI Taxonomy" id="159417"/>
    <lineage>
        <taxon>Eukaryota</taxon>
        <taxon>Metazoa</taxon>
        <taxon>Chordata</taxon>
        <taxon>Tunicata</taxon>
        <taxon>Ascidiacea</taxon>
        <taxon>Aplousobranchia</taxon>
        <taxon>Clavelinidae</taxon>
        <taxon>Clavelina</taxon>
    </lineage>
</organism>
<feature type="region of interest" description="Disordered" evidence="2">
    <location>
        <begin position="418"/>
        <end position="474"/>
    </location>
</feature>
<proteinExistence type="predicted"/>
<accession>A0ABP0EVI2</accession>
<feature type="compositionally biased region" description="Low complexity" evidence="2">
    <location>
        <begin position="438"/>
        <end position="450"/>
    </location>
</feature>
<name>A0ABP0EVI2_CLALP</name>
<evidence type="ECO:0000256" key="1">
    <source>
        <dbReference type="ARBA" id="ARBA00022737"/>
    </source>
</evidence>
<dbReference type="SMART" id="SM00698">
    <property type="entry name" value="MORN"/>
    <property type="match status" value="8"/>
</dbReference>
<dbReference type="Gene3D" id="2.20.110.10">
    <property type="entry name" value="Histone H3 K4-specific methyltransferase SET7/9 N-terminal domain"/>
    <property type="match status" value="3"/>
</dbReference>
<dbReference type="InterPro" id="IPR003409">
    <property type="entry name" value="MORN"/>
</dbReference>
<dbReference type="PANTHER" id="PTHR23084">
    <property type="entry name" value="PHOSPHATIDYLINOSITOL-4-PHOSPHATE 5-KINASE RELATED"/>
    <property type="match status" value="1"/>
</dbReference>
<comment type="caution">
    <text evidence="3">The sequence shown here is derived from an EMBL/GenBank/DDBJ whole genome shotgun (WGS) entry which is preliminary data.</text>
</comment>
<dbReference type="SUPFAM" id="SSF82185">
    <property type="entry name" value="Histone H3 K4-specific methyltransferase SET7/9 N-terminal domain"/>
    <property type="match status" value="2"/>
</dbReference>
<gene>
    <name evidence="3" type="ORF">CVLEPA_LOCUS480</name>
</gene>
<sequence length="517" mass="57492">MPGGISSERRNYYVGETVNQLRNGYGVYFYKNKFFRYEGEWLKGKKHGHGKLLMADGSYYEGEFKDGEIEGHGFRKWQHNRNSYSGEFSKGEMQGHGVMNYADGSQYQGEFSRNQRHGTGVMRDSDGNEYEGSWYKNKKHGQGIQTYPNGEEYEGDWVEGCRHGHGELNCVDGSIYEGQWRADKFNGQGTMVHTSGFTYEGLWINGQPETEATEISVKLSPGQKHLEVPQGKRFSLQLLLVDSNNEPVTGERGREFQISAGYRYSQSPRAAQSQSLLELIEDIEAKPVATPFGYDVLPYPIVETVKDVEDIEESNLKKKQRQSPNSSRVFGAAETIHESAEMTADNQQGDSSITENTDDADNSSTLSGSKYAASEIQLELSVEVAGDDADALRLLPPPAPQRSSADGFVEFQDLLLPSAPPNYRPFLLEDETKRSKGSRTASAASTSSVSQEGKGGKGKTKLPQEQEEKGAKMGDYVLIVEEITQPSFLGKRLPPAFVVIKITAPRKPPKKTTPKRN</sequence>
<reference evidence="3 4" key="1">
    <citation type="submission" date="2024-02" db="EMBL/GenBank/DDBJ databases">
        <authorList>
            <person name="Daric V."/>
            <person name="Darras S."/>
        </authorList>
    </citation>
    <scope>NUCLEOTIDE SEQUENCE [LARGE SCALE GENOMIC DNA]</scope>
</reference>
<evidence type="ECO:0000256" key="2">
    <source>
        <dbReference type="SAM" id="MobiDB-lite"/>
    </source>
</evidence>
<protein>
    <recommendedName>
        <fullName evidence="5">MORN repeat-containing protein 1</fullName>
    </recommendedName>
</protein>
<evidence type="ECO:0000313" key="3">
    <source>
        <dbReference type="EMBL" id="CAK8671411.1"/>
    </source>
</evidence>